<dbReference type="SUPFAM" id="SSF90123">
    <property type="entry name" value="ABC transporter transmembrane region"/>
    <property type="match status" value="1"/>
</dbReference>
<evidence type="ECO:0000313" key="12">
    <source>
        <dbReference type="EMBL" id="CAI4015101.1"/>
    </source>
</evidence>
<evidence type="ECO:0000256" key="3">
    <source>
        <dbReference type="ARBA" id="ARBA00022692"/>
    </source>
</evidence>
<dbReference type="EMBL" id="CAMXCT020006513">
    <property type="protein sequence ID" value="CAL1168476.1"/>
    <property type="molecule type" value="Genomic_DNA"/>
</dbReference>
<dbReference type="PANTHER" id="PTHR11384">
    <property type="entry name" value="ATP-BINDING CASSETTE, SUB-FAMILY D MEMBER"/>
    <property type="match status" value="1"/>
</dbReference>
<evidence type="ECO:0000256" key="6">
    <source>
        <dbReference type="ARBA" id="ARBA00022989"/>
    </source>
</evidence>
<dbReference type="Pfam" id="PF00005">
    <property type="entry name" value="ABC_tran"/>
    <property type="match status" value="1"/>
</dbReference>
<name>A0A9P1GIF0_9DINO</name>
<dbReference type="PROSITE" id="PS50893">
    <property type="entry name" value="ABC_TRANSPORTER_2"/>
    <property type="match status" value="1"/>
</dbReference>
<dbReference type="SUPFAM" id="SSF52540">
    <property type="entry name" value="P-loop containing nucleoside triphosphate hydrolases"/>
    <property type="match status" value="1"/>
</dbReference>
<comment type="similarity">
    <text evidence="1">Belongs to the ABC transporter superfamily. ABCD family. Peroxisomal fatty acyl CoA transporter (TC 3.A.1.203) subfamily.</text>
</comment>
<feature type="transmembrane region" description="Helical" evidence="8">
    <location>
        <begin position="281"/>
        <end position="307"/>
    </location>
</feature>
<dbReference type="GO" id="GO:0005524">
    <property type="term" value="F:ATP binding"/>
    <property type="evidence" value="ECO:0007669"/>
    <property type="project" value="UniProtKB-KW"/>
</dbReference>
<reference evidence="13 14" key="2">
    <citation type="submission" date="2024-05" db="EMBL/GenBank/DDBJ databases">
        <authorList>
            <person name="Chen Y."/>
            <person name="Shah S."/>
            <person name="Dougan E. K."/>
            <person name="Thang M."/>
            <person name="Chan C."/>
        </authorList>
    </citation>
    <scope>NUCLEOTIDE SEQUENCE [LARGE SCALE GENOMIC DNA]</scope>
</reference>
<dbReference type="InterPro" id="IPR003439">
    <property type="entry name" value="ABC_transporter-like_ATP-bd"/>
</dbReference>
<keyword evidence="3 8" id="KW-0812">Transmembrane</keyword>
<keyword evidence="7 8" id="KW-0472">Membrane</keyword>
<feature type="transmembrane region" description="Helical" evidence="8">
    <location>
        <begin position="177"/>
        <end position="197"/>
    </location>
</feature>
<dbReference type="InterPro" id="IPR036640">
    <property type="entry name" value="ABC1_TM_sf"/>
</dbReference>
<dbReference type="InterPro" id="IPR011527">
    <property type="entry name" value="ABC1_TM_dom"/>
</dbReference>
<dbReference type="PANTHER" id="PTHR11384:SF59">
    <property type="entry name" value="LYSOSOMAL COBALAMIN TRANSPORTER ABCD4"/>
    <property type="match status" value="1"/>
</dbReference>
<keyword evidence="6 8" id="KW-1133">Transmembrane helix</keyword>
<dbReference type="GO" id="GO:0005886">
    <property type="term" value="C:plasma membrane"/>
    <property type="evidence" value="ECO:0007669"/>
    <property type="project" value="TreeGrafter"/>
</dbReference>
<dbReference type="GO" id="GO:0140359">
    <property type="term" value="F:ABC-type transporter activity"/>
    <property type="evidence" value="ECO:0007669"/>
    <property type="project" value="InterPro"/>
</dbReference>
<gene>
    <name evidence="12" type="ORF">C1SCF055_LOCUS39951</name>
</gene>
<evidence type="ECO:0000256" key="9">
    <source>
        <dbReference type="SAM" id="SignalP"/>
    </source>
</evidence>
<evidence type="ECO:0000259" key="11">
    <source>
        <dbReference type="PROSITE" id="PS50929"/>
    </source>
</evidence>
<organism evidence="12">
    <name type="scientific">Cladocopium goreaui</name>
    <dbReference type="NCBI Taxonomy" id="2562237"/>
    <lineage>
        <taxon>Eukaryota</taxon>
        <taxon>Sar</taxon>
        <taxon>Alveolata</taxon>
        <taxon>Dinophyceae</taxon>
        <taxon>Suessiales</taxon>
        <taxon>Symbiodiniaceae</taxon>
        <taxon>Cladocopium</taxon>
    </lineage>
</organism>
<evidence type="ECO:0000313" key="14">
    <source>
        <dbReference type="Proteomes" id="UP001152797"/>
    </source>
</evidence>
<dbReference type="PROSITE" id="PS50929">
    <property type="entry name" value="ABC_TM1F"/>
    <property type="match status" value="1"/>
</dbReference>
<reference evidence="12" key="1">
    <citation type="submission" date="2022-10" db="EMBL/GenBank/DDBJ databases">
        <authorList>
            <person name="Chen Y."/>
            <person name="Dougan E. K."/>
            <person name="Chan C."/>
            <person name="Rhodes N."/>
            <person name="Thang M."/>
        </authorList>
    </citation>
    <scope>NUCLEOTIDE SEQUENCE</scope>
</reference>
<feature type="chain" id="PRO_5043272914" evidence="9">
    <location>
        <begin position="17"/>
        <end position="699"/>
    </location>
</feature>
<feature type="domain" description="ABC transmembrane type-1" evidence="11">
    <location>
        <begin position="181"/>
        <end position="435"/>
    </location>
</feature>
<keyword evidence="5" id="KW-0067">ATP-binding</keyword>
<evidence type="ECO:0000256" key="4">
    <source>
        <dbReference type="ARBA" id="ARBA00022741"/>
    </source>
</evidence>
<keyword evidence="4" id="KW-0547">Nucleotide-binding</keyword>
<keyword evidence="14" id="KW-1185">Reference proteome</keyword>
<keyword evidence="9" id="KW-0732">Signal</keyword>
<proteinExistence type="inferred from homology"/>
<accession>A0A9P1GIF0</accession>
<evidence type="ECO:0000259" key="10">
    <source>
        <dbReference type="PROSITE" id="PS50893"/>
    </source>
</evidence>
<dbReference type="OrthoDB" id="422637at2759"/>
<feature type="non-terminal residue" evidence="12">
    <location>
        <position position="1"/>
    </location>
</feature>
<keyword evidence="2" id="KW-0813">Transport</keyword>
<feature type="transmembrane region" description="Helical" evidence="8">
    <location>
        <begin position="134"/>
        <end position="157"/>
    </location>
</feature>
<dbReference type="AlphaFoldDB" id="A0A9P1GIF0"/>
<dbReference type="Gene3D" id="3.40.50.300">
    <property type="entry name" value="P-loop containing nucleotide triphosphate hydrolases"/>
    <property type="match status" value="1"/>
</dbReference>
<comment type="caution">
    <text evidence="12">The sequence shown here is derived from an EMBL/GenBank/DDBJ whole genome shotgun (WGS) entry which is preliminary data.</text>
</comment>
<dbReference type="InterPro" id="IPR027417">
    <property type="entry name" value="P-loop_NTPase"/>
</dbReference>
<dbReference type="Pfam" id="PF06472">
    <property type="entry name" value="ABC_membrane_2"/>
    <property type="match status" value="1"/>
</dbReference>
<evidence type="ECO:0000256" key="7">
    <source>
        <dbReference type="ARBA" id="ARBA00023136"/>
    </source>
</evidence>
<protein>
    <submittedName>
        <fullName evidence="12">Uncharacterized protein</fullName>
    </submittedName>
</protein>
<dbReference type="EMBL" id="CAMXCT010006513">
    <property type="protein sequence ID" value="CAI4015101.1"/>
    <property type="molecule type" value="Genomic_DNA"/>
</dbReference>
<dbReference type="PROSITE" id="PS00211">
    <property type="entry name" value="ABC_TRANSPORTER_1"/>
    <property type="match status" value="1"/>
</dbReference>
<evidence type="ECO:0000256" key="8">
    <source>
        <dbReference type="SAM" id="Phobius"/>
    </source>
</evidence>
<dbReference type="InterPro" id="IPR050835">
    <property type="entry name" value="ABC_transporter_sub-D"/>
</dbReference>
<sequence>MALLRLICFFHVSVHAIKFHNVSAVGEQVLSINKAPQNATTVPQANASKVTEEGSFGFDMTNVSLQKYERYMWIIAASSLTFALIFELCHRRFAHIDLTLQPDCGAEHHEQKISQLFSGILPLARPFFLEKSGAWGYISAIAMIGGINLVLGIILMVWKKEFWDAIEKKNIDRFFPLLLDVAFLACGRIVLSTYSDYIGMMLSIRWRQHMTQWLVSLWLQDKSFYSLQLGNGKAPDNPDQRIQEDVRVFVEQSMLLGTGFTISVSQLVSRLPMLLVLSPSYAFGTFYCPGWLLYISLIYSGLGTFVAHEVGKRLIVINFGLQKYEASFRYDVVQIRDNAESIALYGSEAVEENRLNQRFEWIARVWWMLMSSTKQLGFFQSFYYQTSAIFPYLLLAPSYFKGQITLGSLFMLFDALATVKGGFDWFLGSYGTLTSYRATVDRLSNFMEALHQKPQGDVRRLQVGDAVAAKVSKLQVSLPSGRKLWDHAELQVLCGEFVLLSAPEGTGKSCFFRAMAGIWPHADGEVFLPEHVLFVPQKSYIPQGTLKQAVTYPLGSSDFSDDEVNGALKAVDLSCLEGRALKDEANWALLLSGGEQQRLAMARVLLRQPQVLLLDEATSAMSAEAALDMFALLRRPGSLPKGAAVITVSHDVELLKSLHDSHYVYDAESASWTVAGKMAHPGAEPNGLATNLMIVNCEV</sequence>
<dbReference type="InterPro" id="IPR003593">
    <property type="entry name" value="AAA+_ATPase"/>
</dbReference>
<evidence type="ECO:0000256" key="1">
    <source>
        <dbReference type="ARBA" id="ARBA00008575"/>
    </source>
</evidence>
<dbReference type="GO" id="GO:0016887">
    <property type="term" value="F:ATP hydrolysis activity"/>
    <property type="evidence" value="ECO:0007669"/>
    <property type="project" value="InterPro"/>
</dbReference>
<dbReference type="Gene3D" id="1.20.1560.10">
    <property type="entry name" value="ABC transporter type 1, transmembrane domain"/>
    <property type="match status" value="1"/>
</dbReference>
<evidence type="ECO:0000256" key="5">
    <source>
        <dbReference type="ARBA" id="ARBA00022840"/>
    </source>
</evidence>
<feature type="non-terminal residue" evidence="12">
    <location>
        <position position="699"/>
    </location>
</feature>
<dbReference type="Proteomes" id="UP001152797">
    <property type="component" value="Unassembled WGS sequence"/>
</dbReference>
<evidence type="ECO:0000313" key="13">
    <source>
        <dbReference type="EMBL" id="CAL4802413.1"/>
    </source>
</evidence>
<evidence type="ECO:0000256" key="2">
    <source>
        <dbReference type="ARBA" id="ARBA00022448"/>
    </source>
</evidence>
<feature type="transmembrane region" description="Helical" evidence="8">
    <location>
        <begin position="382"/>
        <end position="400"/>
    </location>
</feature>
<dbReference type="InterPro" id="IPR017871">
    <property type="entry name" value="ABC_transporter-like_CS"/>
</dbReference>
<dbReference type="SMART" id="SM00382">
    <property type="entry name" value="AAA"/>
    <property type="match status" value="1"/>
</dbReference>
<feature type="domain" description="ABC transporter" evidence="10">
    <location>
        <begin position="461"/>
        <end position="694"/>
    </location>
</feature>
<feature type="signal peptide" evidence="9">
    <location>
        <begin position="1"/>
        <end position="16"/>
    </location>
</feature>
<dbReference type="EMBL" id="CAMXCT030006513">
    <property type="protein sequence ID" value="CAL4802413.1"/>
    <property type="molecule type" value="Genomic_DNA"/>
</dbReference>